<protein>
    <submittedName>
        <fullName evidence="2">Uncharacterized protein</fullName>
    </submittedName>
</protein>
<feature type="compositionally biased region" description="Polar residues" evidence="1">
    <location>
        <begin position="137"/>
        <end position="152"/>
    </location>
</feature>
<evidence type="ECO:0000256" key="1">
    <source>
        <dbReference type="SAM" id="MobiDB-lite"/>
    </source>
</evidence>
<comment type="caution">
    <text evidence="2">The sequence shown here is derived from an EMBL/GenBank/DDBJ whole genome shotgun (WGS) entry which is preliminary data.</text>
</comment>
<dbReference type="OrthoDB" id="785506at2759"/>
<dbReference type="EMBL" id="NMUH01000566">
    <property type="protein sequence ID" value="MQL81421.1"/>
    <property type="molecule type" value="Genomic_DNA"/>
</dbReference>
<organism evidence="2 3">
    <name type="scientific">Colocasia esculenta</name>
    <name type="common">Wild taro</name>
    <name type="synonym">Arum esculentum</name>
    <dbReference type="NCBI Taxonomy" id="4460"/>
    <lineage>
        <taxon>Eukaryota</taxon>
        <taxon>Viridiplantae</taxon>
        <taxon>Streptophyta</taxon>
        <taxon>Embryophyta</taxon>
        <taxon>Tracheophyta</taxon>
        <taxon>Spermatophyta</taxon>
        <taxon>Magnoliopsida</taxon>
        <taxon>Liliopsida</taxon>
        <taxon>Araceae</taxon>
        <taxon>Aroideae</taxon>
        <taxon>Colocasieae</taxon>
        <taxon>Colocasia</taxon>
    </lineage>
</organism>
<dbReference type="AlphaFoldDB" id="A0A843UDC2"/>
<feature type="region of interest" description="Disordered" evidence="1">
    <location>
        <begin position="137"/>
        <end position="162"/>
    </location>
</feature>
<sequence>MACLIRTMWELVITENGRSACAFGVSVVLWIVLENSSSLSVNDTVSCEDLKGVGSLNTTCTLNSSLQLDDDLCISGTGNLEILPHVSIVCPIKGCSITVNVSGNVSVGPSAAIVAGSIAFEANSITLSHDTIINTTSLGGAPPAQTSGTPSSYDGAGGGHGGRGASCMKSNKTLWGGDVYSWSTLSDPWSFGSKGGTASSDKQYGGDGGGRIMLKVNDTLYVDGSVTAEGGEGGLQGGGGSGGSIKVHALKLKGKGTISAAGGRGWGGGGGGRISLNCYSIQDVTVTAHDLFSSTTLKWLMFGDEWNMAQSQHRYFVVYLPWNAKSAGIGRSGIEISHG</sequence>
<evidence type="ECO:0000313" key="2">
    <source>
        <dbReference type="EMBL" id="MQL81421.1"/>
    </source>
</evidence>
<keyword evidence="3" id="KW-1185">Reference proteome</keyword>
<proteinExistence type="predicted"/>
<dbReference type="PANTHER" id="PTHR31513">
    <property type="entry name" value="EPHRIN TYPE-B RECEPTOR"/>
    <property type="match status" value="1"/>
</dbReference>
<dbReference type="Proteomes" id="UP000652761">
    <property type="component" value="Unassembled WGS sequence"/>
</dbReference>
<accession>A0A843UDC2</accession>
<reference evidence="2" key="1">
    <citation type="submission" date="2017-07" db="EMBL/GenBank/DDBJ databases">
        <title>Taro Niue Genome Assembly and Annotation.</title>
        <authorList>
            <person name="Atibalentja N."/>
            <person name="Keating K."/>
            <person name="Fields C.J."/>
        </authorList>
    </citation>
    <scope>NUCLEOTIDE SEQUENCE</scope>
    <source>
        <strain evidence="2">Niue_2</strain>
        <tissue evidence="2">Leaf</tissue>
    </source>
</reference>
<dbReference type="PANTHER" id="PTHR31513:SF2">
    <property type="entry name" value="MRAZ"/>
    <property type="match status" value="1"/>
</dbReference>
<name>A0A843UDC2_COLES</name>
<evidence type="ECO:0000313" key="3">
    <source>
        <dbReference type="Proteomes" id="UP000652761"/>
    </source>
</evidence>
<gene>
    <name evidence="2" type="ORF">Taro_013890</name>
</gene>